<accession>A0A2W5UXJ9</accession>
<evidence type="ECO:0000313" key="9">
    <source>
        <dbReference type="EMBL" id="PZR13928.1"/>
    </source>
</evidence>
<dbReference type="GO" id="GO:0003918">
    <property type="term" value="F:DNA topoisomerase type II (double strand cut, ATP-hydrolyzing) activity"/>
    <property type="evidence" value="ECO:0007669"/>
    <property type="project" value="UniProtKB-EC"/>
</dbReference>
<proteinExistence type="inferred from homology"/>
<organism evidence="9 10">
    <name type="scientific">Archangium gephyra</name>
    <dbReference type="NCBI Taxonomy" id="48"/>
    <lineage>
        <taxon>Bacteria</taxon>
        <taxon>Pseudomonadati</taxon>
        <taxon>Myxococcota</taxon>
        <taxon>Myxococcia</taxon>
        <taxon>Myxococcales</taxon>
        <taxon>Cystobacterineae</taxon>
        <taxon>Archangiaceae</taxon>
        <taxon>Archangium</taxon>
    </lineage>
</organism>
<evidence type="ECO:0000256" key="2">
    <source>
        <dbReference type="ARBA" id="ARBA00010708"/>
    </source>
</evidence>
<comment type="similarity">
    <text evidence="2">Belongs to the type II topoisomerase GyrB family.</text>
</comment>
<evidence type="ECO:0000256" key="6">
    <source>
        <dbReference type="ARBA" id="ARBA00023029"/>
    </source>
</evidence>
<gene>
    <name evidence="9" type="ORF">DI536_11395</name>
</gene>
<keyword evidence="7" id="KW-0238">DNA-binding</keyword>
<evidence type="ECO:0000256" key="1">
    <source>
        <dbReference type="ARBA" id="ARBA00000185"/>
    </source>
</evidence>
<dbReference type="PANTHER" id="PTHR45866">
    <property type="entry name" value="DNA GYRASE/TOPOISOMERASE SUBUNIT B"/>
    <property type="match status" value="1"/>
</dbReference>
<name>A0A2W5UXJ9_9BACT</name>
<protein>
    <recommendedName>
        <fullName evidence="3">DNA topoisomerase (ATP-hydrolyzing)</fullName>
        <ecNumber evidence="3">5.6.2.2</ecNumber>
    </recommendedName>
</protein>
<dbReference type="EMBL" id="QFQP01000008">
    <property type="protein sequence ID" value="PZR13928.1"/>
    <property type="molecule type" value="Genomic_DNA"/>
</dbReference>
<evidence type="ECO:0000256" key="5">
    <source>
        <dbReference type="ARBA" id="ARBA00022840"/>
    </source>
</evidence>
<dbReference type="GO" id="GO:0003677">
    <property type="term" value="F:DNA binding"/>
    <property type="evidence" value="ECO:0007669"/>
    <property type="project" value="UniProtKB-KW"/>
</dbReference>
<dbReference type="Gene3D" id="3.30.565.10">
    <property type="entry name" value="Histidine kinase-like ATPase, C-terminal domain"/>
    <property type="match status" value="1"/>
</dbReference>
<dbReference type="SUPFAM" id="SSF55874">
    <property type="entry name" value="ATPase domain of HSP90 chaperone/DNA topoisomerase II/histidine kinase"/>
    <property type="match status" value="1"/>
</dbReference>
<evidence type="ECO:0000256" key="4">
    <source>
        <dbReference type="ARBA" id="ARBA00022741"/>
    </source>
</evidence>
<comment type="caution">
    <text evidence="9">The sequence shown here is derived from an EMBL/GenBank/DDBJ whole genome shotgun (WGS) entry which is preliminary data.</text>
</comment>
<keyword evidence="8" id="KW-0413">Isomerase</keyword>
<dbReference type="EC" id="5.6.2.2" evidence="3"/>
<sequence length="102" mass="10866">MLDTLESVRKRPAMYVGDPASADVLCHAVLETLCLAVDAHTGGPAAHVELRVVSEDIFEVWNDGAGLPLGRHRNEDISFIEAIMTTRLKPPSSAGVAPASQC</sequence>
<dbReference type="PANTHER" id="PTHR45866:SF1">
    <property type="entry name" value="DNA GYRASE SUBUNIT B, MITOCHONDRIAL"/>
    <property type="match status" value="1"/>
</dbReference>
<comment type="catalytic activity">
    <reaction evidence="1">
        <text>ATP-dependent breakage, passage and rejoining of double-stranded DNA.</text>
        <dbReference type="EC" id="5.6.2.2"/>
    </reaction>
</comment>
<dbReference type="GO" id="GO:0005524">
    <property type="term" value="F:ATP binding"/>
    <property type="evidence" value="ECO:0007669"/>
    <property type="project" value="UniProtKB-KW"/>
</dbReference>
<keyword evidence="5" id="KW-0067">ATP-binding</keyword>
<keyword evidence="4" id="KW-0547">Nucleotide-binding</keyword>
<evidence type="ECO:0000256" key="3">
    <source>
        <dbReference type="ARBA" id="ARBA00012895"/>
    </source>
</evidence>
<evidence type="ECO:0000256" key="8">
    <source>
        <dbReference type="ARBA" id="ARBA00023235"/>
    </source>
</evidence>
<dbReference type="InterPro" id="IPR036890">
    <property type="entry name" value="HATPase_C_sf"/>
</dbReference>
<reference evidence="9 10" key="1">
    <citation type="submission" date="2017-08" db="EMBL/GenBank/DDBJ databases">
        <title>Infants hospitalized years apart are colonized by the same room-sourced microbial strains.</title>
        <authorList>
            <person name="Brooks B."/>
            <person name="Olm M.R."/>
            <person name="Firek B.A."/>
            <person name="Baker R."/>
            <person name="Thomas B.C."/>
            <person name="Morowitz M.J."/>
            <person name="Banfield J.F."/>
        </authorList>
    </citation>
    <scope>NUCLEOTIDE SEQUENCE [LARGE SCALE GENOMIC DNA]</scope>
    <source>
        <strain evidence="9">S2_003_000_R2_14</strain>
    </source>
</reference>
<evidence type="ECO:0000313" key="10">
    <source>
        <dbReference type="Proteomes" id="UP000249061"/>
    </source>
</evidence>
<keyword evidence="6" id="KW-0799">Topoisomerase</keyword>
<dbReference type="Proteomes" id="UP000249061">
    <property type="component" value="Unassembled WGS sequence"/>
</dbReference>
<dbReference type="AlphaFoldDB" id="A0A2W5UXJ9"/>
<evidence type="ECO:0000256" key="7">
    <source>
        <dbReference type="ARBA" id="ARBA00023125"/>
    </source>
</evidence>